<comment type="caution">
    <text evidence="4">The sequence shown here is derived from an EMBL/GenBank/DDBJ whole genome shotgun (WGS) entry which is preliminary data.</text>
</comment>
<dbReference type="Gene3D" id="3.40.50.2300">
    <property type="match status" value="1"/>
</dbReference>
<feature type="domain" description="Response regulatory" evidence="3">
    <location>
        <begin position="3"/>
        <end position="120"/>
    </location>
</feature>
<dbReference type="OrthoDB" id="9802155at2"/>
<dbReference type="AlphaFoldDB" id="A0A2T4TYV7"/>
<evidence type="ECO:0000313" key="4">
    <source>
        <dbReference type="EMBL" id="PTL36268.1"/>
    </source>
</evidence>
<proteinExistence type="predicted"/>
<dbReference type="PANTHER" id="PTHR44591:SF3">
    <property type="entry name" value="RESPONSE REGULATORY DOMAIN-CONTAINING PROTEIN"/>
    <property type="match status" value="1"/>
</dbReference>
<evidence type="ECO:0000256" key="2">
    <source>
        <dbReference type="PROSITE-ProRule" id="PRU00169"/>
    </source>
</evidence>
<dbReference type="SMART" id="SM00448">
    <property type="entry name" value="REC"/>
    <property type="match status" value="1"/>
</dbReference>
<dbReference type="Pfam" id="PF00072">
    <property type="entry name" value="Response_reg"/>
    <property type="match status" value="1"/>
</dbReference>
<feature type="modified residue" description="4-aspartylphosphate" evidence="2">
    <location>
        <position position="52"/>
    </location>
</feature>
<reference evidence="5" key="2">
    <citation type="journal article" date="2018" name="Environ. Microbiol.">
        <title>Bloom of a denitrifying methanotroph, 'Candidatus Methylomirabilis limnetica', in a deep stratified lake.</title>
        <authorList>
            <person name="Graf J.S."/>
            <person name="Mayr M.J."/>
            <person name="Marchant H.K."/>
            <person name="Tienken D."/>
            <person name="Hach P.F."/>
            <person name="Brand A."/>
            <person name="Schubert C.J."/>
            <person name="Kuypers M.M."/>
            <person name="Milucka J."/>
        </authorList>
    </citation>
    <scope>NUCLEOTIDE SEQUENCE [LARGE SCALE GENOMIC DNA]</scope>
    <source>
        <strain evidence="5">Zug</strain>
    </source>
</reference>
<dbReference type="InterPro" id="IPR001789">
    <property type="entry name" value="Sig_transdc_resp-reg_receiver"/>
</dbReference>
<dbReference type="EMBL" id="NVQC01000017">
    <property type="protein sequence ID" value="PTL36268.1"/>
    <property type="molecule type" value="Genomic_DNA"/>
</dbReference>
<organism evidence="4 5">
    <name type="scientific">Candidatus Methylomirabilis limnetica</name>
    <dbReference type="NCBI Taxonomy" id="2033718"/>
    <lineage>
        <taxon>Bacteria</taxon>
        <taxon>Candidatus Methylomirabilota</taxon>
        <taxon>Candidatus Methylomirabilia</taxon>
        <taxon>Candidatus Methylomirabilales</taxon>
        <taxon>Candidatus Methylomirabilaceae</taxon>
        <taxon>Candidatus Methylomirabilis</taxon>
    </lineage>
</organism>
<dbReference type="GO" id="GO:0000160">
    <property type="term" value="P:phosphorelay signal transduction system"/>
    <property type="evidence" value="ECO:0007669"/>
    <property type="project" value="InterPro"/>
</dbReference>
<dbReference type="RefSeq" id="WP_107562014.1">
    <property type="nucleotide sequence ID" value="NZ_NVQC01000017.1"/>
</dbReference>
<dbReference type="InterPro" id="IPR050595">
    <property type="entry name" value="Bact_response_regulator"/>
</dbReference>
<dbReference type="SUPFAM" id="SSF52172">
    <property type="entry name" value="CheY-like"/>
    <property type="match status" value="1"/>
</dbReference>
<gene>
    <name evidence="4" type="ORF">CLG94_06330</name>
</gene>
<keyword evidence="5" id="KW-1185">Reference proteome</keyword>
<name>A0A2T4TYV7_9BACT</name>
<dbReference type="PANTHER" id="PTHR44591">
    <property type="entry name" value="STRESS RESPONSE REGULATOR PROTEIN 1"/>
    <property type="match status" value="1"/>
</dbReference>
<protein>
    <submittedName>
        <fullName evidence="4">Two-component system response regulator</fullName>
    </submittedName>
</protein>
<evidence type="ECO:0000259" key="3">
    <source>
        <dbReference type="PROSITE" id="PS50110"/>
    </source>
</evidence>
<dbReference type="Proteomes" id="UP000241436">
    <property type="component" value="Unassembled WGS sequence"/>
</dbReference>
<dbReference type="InterPro" id="IPR011006">
    <property type="entry name" value="CheY-like_superfamily"/>
</dbReference>
<evidence type="ECO:0000313" key="5">
    <source>
        <dbReference type="Proteomes" id="UP000241436"/>
    </source>
</evidence>
<accession>A0A2T4TYV7</accession>
<keyword evidence="1 2" id="KW-0597">Phosphoprotein</keyword>
<evidence type="ECO:0000256" key="1">
    <source>
        <dbReference type="ARBA" id="ARBA00022553"/>
    </source>
</evidence>
<reference evidence="4 5" key="1">
    <citation type="submission" date="2017-09" db="EMBL/GenBank/DDBJ databases">
        <title>Bloom of a denitrifying methanotroph, Candidatus Methylomirabilis limnetica, in a deep stratified lake.</title>
        <authorList>
            <person name="Graf J.S."/>
            <person name="Marchant H.K."/>
            <person name="Tienken D."/>
            <person name="Hach P.F."/>
            <person name="Brand A."/>
            <person name="Schubert C.J."/>
            <person name="Kuypers M.M."/>
            <person name="Milucka J."/>
        </authorList>
    </citation>
    <scope>NUCLEOTIDE SEQUENCE [LARGE SCALE GENOMIC DNA]</scope>
    <source>
        <strain evidence="4 5">Zug</strain>
    </source>
</reference>
<dbReference type="PROSITE" id="PS50110">
    <property type="entry name" value="RESPONSE_REGULATORY"/>
    <property type="match status" value="1"/>
</dbReference>
<sequence>MLEVLVVDDEKDICWALQIGLKDEGVHITHVYRGEDAMRQVQGRRFDAAIIDVKLPGMSGIEVSHVIRRLVPRLPILMISGYHYEEDQPIVEGIRRGDFQGFISKPFELHHVTTLLKRAIREGV</sequence>